<keyword evidence="3" id="KW-1003">Cell membrane</keyword>
<sequence>MSCFMIVIAVVIFRLSECVSGQEQVNVQDNDNSEQFALLCRIYNVAKNPPIDNVDLQDPMKVVKEIDALNASLMDPKGFNETQQVGNSSGVQLKPTTTREAAVAQALVRRITQKAHTILNEITKLNVSEEIEKVKAEFHKVIFGEGVNGSDLCHGALKDIELRGNSCGKPGEGEKGSHAGKNLVVDFFCLCAQRKDGEGIDNVCGVYVGASKKNGNHGWESECPSTSSTMWGSIKKGCGRLVHQNPKSNEEGREVLKDFLKNLETGGLYRWGDNRKVNGRNRREGMLGTGVGKEASGRDIVCDGKRGGRQLPGGICVYYGNNDWEENIDWLKKLSTALNAADTMNNKTATIQRDIEKLHTLLHRAEQIYDTTKVITEIQQTVVPTNPQTAAKRLTAYNAVRRHRHHTHSILLFVLL</sequence>
<evidence type="ECO:0000256" key="8">
    <source>
        <dbReference type="ARBA" id="ARBA00023288"/>
    </source>
</evidence>
<keyword evidence="5 9" id="KW-0732">Signal</keyword>
<evidence type="ECO:0000313" key="12">
    <source>
        <dbReference type="Proteomes" id="UP000000702"/>
    </source>
</evidence>
<evidence type="ECO:0000256" key="1">
    <source>
        <dbReference type="ARBA" id="ARBA00002523"/>
    </source>
</evidence>
<dbReference type="GO" id="GO:0098552">
    <property type="term" value="C:side of membrane"/>
    <property type="evidence" value="ECO:0007669"/>
    <property type="project" value="UniProtKB-KW"/>
</dbReference>
<comment type="function">
    <text evidence="1">VSG forms a coat on the surface of the parasite. The trypanosome evades the immune response of the host by expressing a series of antigenically distinct VSGs from an estimated 1000 VSG genes.</text>
</comment>
<evidence type="ECO:0000256" key="4">
    <source>
        <dbReference type="ARBA" id="ARBA00022622"/>
    </source>
</evidence>
<evidence type="ECO:0000259" key="10">
    <source>
        <dbReference type="Pfam" id="PF13206"/>
    </source>
</evidence>
<evidence type="ECO:0000256" key="7">
    <source>
        <dbReference type="ARBA" id="ARBA00023180"/>
    </source>
</evidence>
<comment type="subcellular location">
    <subcellularLocation>
        <location evidence="2">Cell membrane</location>
        <topology evidence="2">Lipid-anchor</topology>
        <topology evidence="2">GPI-anchor</topology>
    </subcellularLocation>
</comment>
<dbReference type="GO" id="GO:0005886">
    <property type="term" value="C:plasma membrane"/>
    <property type="evidence" value="ECO:0007669"/>
    <property type="project" value="UniProtKB-SubCell"/>
</dbReference>
<dbReference type="InterPro" id="IPR025932">
    <property type="entry name" value="Trypano_VSG_B_N_dom"/>
</dbReference>
<name>F9W8K2_TRYCI</name>
<reference evidence="12" key="1">
    <citation type="submission" date="2011-07" db="EMBL/GenBank/DDBJ databases">
        <title>Divergent evolution of antigenic variation in African trypanosomes.</title>
        <authorList>
            <person name="Jackson A.P."/>
            <person name="Berry A."/>
            <person name="Allison H.C."/>
            <person name="Burton P."/>
            <person name="Anderson J."/>
            <person name="Aslett M."/>
            <person name="Brown R."/>
            <person name="Corton N."/>
            <person name="Harris D."/>
            <person name="Hauser H."/>
            <person name="Gamble J."/>
            <person name="Gilderthorp R."/>
            <person name="McQuillan J."/>
            <person name="Quail M.A."/>
            <person name="Sanders M."/>
            <person name="Van Tonder A."/>
            <person name="Ginger M.L."/>
            <person name="Donelson J.E."/>
            <person name="Field M.C."/>
            <person name="Barry J.D."/>
            <person name="Berriman M."/>
            <person name="Hertz-Fowler C."/>
        </authorList>
    </citation>
    <scope>NUCLEOTIDE SEQUENCE [LARGE SCALE GENOMIC DNA]</scope>
    <source>
        <strain evidence="12">IL3000</strain>
    </source>
</reference>
<protein>
    <submittedName>
        <fullName evidence="11">Variant surface glycoprotein</fullName>
    </submittedName>
</protein>
<dbReference type="EMBL" id="CAEQ01001175">
    <property type="protein sequence ID" value="CCD13535.1"/>
    <property type="molecule type" value="Genomic_DNA"/>
</dbReference>
<dbReference type="AlphaFoldDB" id="F9W8K2"/>
<dbReference type="Pfam" id="PF13206">
    <property type="entry name" value="VSG_B"/>
    <property type="match status" value="2"/>
</dbReference>
<feature type="chain" id="PRO_5003390011" evidence="9">
    <location>
        <begin position="22"/>
        <end position="416"/>
    </location>
</feature>
<organism evidence="11 12">
    <name type="scientific">Trypanosoma congolense (strain IL3000)</name>
    <dbReference type="NCBI Taxonomy" id="1068625"/>
    <lineage>
        <taxon>Eukaryota</taxon>
        <taxon>Discoba</taxon>
        <taxon>Euglenozoa</taxon>
        <taxon>Kinetoplastea</taxon>
        <taxon>Metakinetoplastina</taxon>
        <taxon>Trypanosomatida</taxon>
        <taxon>Trypanosomatidae</taxon>
        <taxon>Trypanosoma</taxon>
        <taxon>Nannomonas</taxon>
    </lineage>
</organism>
<feature type="domain" description="Trypanosome variant surface glycoprotein B-type N-terminal" evidence="10">
    <location>
        <begin position="94"/>
        <end position="356"/>
    </location>
</feature>
<dbReference type="VEuPathDB" id="TriTrypDB:TcIL3000_0_42800"/>
<evidence type="ECO:0000256" key="6">
    <source>
        <dbReference type="ARBA" id="ARBA00023136"/>
    </source>
</evidence>
<keyword evidence="7" id="KW-0325">Glycoprotein</keyword>
<keyword evidence="4" id="KW-0336">GPI-anchor</keyword>
<evidence type="ECO:0000256" key="5">
    <source>
        <dbReference type="ARBA" id="ARBA00022729"/>
    </source>
</evidence>
<proteinExistence type="predicted"/>
<feature type="domain" description="Trypanosome variant surface glycoprotein B-type N-terminal" evidence="10">
    <location>
        <begin position="19"/>
        <end position="86"/>
    </location>
</feature>
<gene>
    <name evidence="11" type="ORF">TCIL3000_0_42800</name>
</gene>
<dbReference type="Proteomes" id="UP000000702">
    <property type="component" value="Unassembled WGS sequence"/>
</dbReference>
<accession>F9W8K2</accession>
<feature type="signal peptide" evidence="9">
    <location>
        <begin position="1"/>
        <end position="21"/>
    </location>
</feature>
<reference evidence="11 12" key="2">
    <citation type="journal article" date="2012" name="Proc. Natl. Acad. Sci. U.S.A.">
        <title>Antigenic diversity is generated by distinct evolutionary mechanisms in African trypanosome species.</title>
        <authorList>
            <person name="Jackson A.P."/>
            <person name="Berry A."/>
            <person name="Aslett M."/>
            <person name="Allison H.C."/>
            <person name="Burton P."/>
            <person name="Vavrova-Anderson J."/>
            <person name="Brown R."/>
            <person name="Browne H."/>
            <person name="Corton N."/>
            <person name="Hauser H."/>
            <person name="Gamble J."/>
            <person name="Gilderthorp R."/>
            <person name="Marcello L."/>
            <person name="McQuillan J."/>
            <person name="Otto T.D."/>
            <person name="Quail M.A."/>
            <person name="Sanders M.J."/>
            <person name="van Tonder A."/>
            <person name="Ginger M.L."/>
            <person name="Field M.C."/>
            <person name="Barry J.D."/>
            <person name="Hertz-Fowler C."/>
            <person name="Berriman M."/>
        </authorList>
    </citation>
    <scope>NUCLEOTIDE SEQUENCE [LARGE SCALE GENOMIC DNA]</scope>
    <source>
        <strain evidence="11 12">IL3000</strain>
    </source>
</reference>
<evidence type="ECO:0000313" key="11">
    <source>
        <dbReference type="EMBL" id="CCD13535.1"/>
    </source>
</evidence>
<keyword evidence="6" id="KW-0472">Membrane</keyword>
<comment type="caution">
    <text evidence="11">The sequence shown here is derived from an EMBL/GenBank/DDBJ whole genome shotgun (WGS) entry which is preliminary data.</text>
</comment>
<keyword evidence="12" id="KW-1185">Reference proteome</keyword>
<evidence type="ECO:0000256" key="3">
    <source>
        <dbReference type="ARBA" id="ARBA00022475"/>
    </source>
</evidence>
<evidence type="ECO:0000256" key="9">
    <source>
        <dbReference type="SAM" id="SignalP"/>
    </source>
</evidence>
<evidence type="ECO:0000256" key="2">
    <source>
        <dbReference type="ARBA" id="ARBA00004609"/>
    </source>
</evidence>
<keyword evidence="8" id="KW-0449">Lipoprotein</keyword>